<evidence type="ECO:0000313" key="4">
    <source>
        <dbReference type="Proteomes" id="UP001265083"/>
    </source>
</evidence>
<protein>
    <submittedName>
        <fullName evidence="1">Molybdopterin oxidoreductase</fullName>
    </submittedName>
</protein>
<reference evidence="1 4" key="2">
    <citation type="submission" date="2023-08" db="EMBL/GenBank/DDBJ databases">
        <title>Bioegradation of LLDPE and BLDPE plastic by marine bacteria from coast plastic debris.</title>
        <authorList>
            <person name="Rong Z."/>
        </authorList>
    </citation>
    <scope>NUCLEOTIDE SEQUENCE [LARGE SCALE GENOMIC DNA]</scope>
    <source>
        <strain evidence="1 4">Z-2</strain>
    </source>
</reference>
<gene>
    <name evidence="1" type="ORF">RD149_19280</name>
    <name evidence="2" type="ORF">SAMN04488548_1342249</name>
</gene>
<evidence type="ECO:0000313" key="2">
    <source>
        <dbReference type="EMBL" id="SDU57101.1"/>
    </source>
</evidence>
<keyword evidence="4" id="KW-1185">Reference proteome</keyword>
<dbReference type="Proteomes" id="UP000183180">
    <property type="component" value="Unassembled WGS sequence"/>
</dbReference>
<reference evidence="2 3" key="1">
    <citation type="submission" date="2016-10" db="EMBL/GenBank/DDBJ databases">
        <authorList>
            <person name="de Groot N.N."/>
        </authorList>
    </citation>
    <scope>NUCLEOTIDE SEQUENCE [LARGE SCALE GENOMIC DNA]</scope>
    <source>
        <strain evidence="2 3">DSM 44215</strain>
    </source>
</reference>
<dbReference type="STRING" id="158898.SAMN04488548_1342249"/>
<accession>A0A1H2JLR6</accession>
<dbReference type="EMBL" id="FNLM01000034">
    <property type="protein sequence ID" value="SDU57101.1"/>
    <property type="molecule type" value="Genomic_DNA"/>
</dbReference>
<organism evidence="2 3">
    <name type="scientific">Gordonia westfalica</name>
    <dbReference type="NCBI Taxonomy" id="158898"/>
    <lineage>
        <taxon>Bacteria</taxon>
        <taxon>Bacillati</taxon>
        <taxon>Actinomycetota</taxon>
        <taxon>Actinomycetes</taxon>
        <taxon>Mycobacteriales</taxon>
        <taxon>Gordoniaceae</taxon>
        <taxon>Gordonia</taxon>
    </lineage>
</organism>
<evidence type="ECO:0000313" key="1">
    <source>
        <dbReference type="EMBL" id="MDS1115893.1"/>
    </source>
</evidence>
<dbReference type="Proteomes" id="UP001265083">
    <property type="component" value="Unassembled WGS sequence"/>
</dbReference>
<proteinExistence type="predicted"/>
<dbReference type="EMBL" id="JAVLUS010000018">
    <property type="protein sequence ID" value="MDS1115893.1"/>
    <property type="molecule type" value="Genomic_DNA"/>
</dbReference>
<name>A0A1H2JLR6_9ACTN</name>
<dbReference type="OrthoDB" id="7376058at2"/>
<dbReference type="RefSeq" id="WP_074850676.1">
    <property type="nucleotide sequence ID" value="NZ_FNLM01000034.1"/>
</dbReference>
<sequence>MSSTPHFLQGVFPFVGAGLSKSGPIDPSLTFVVPSGMTAQPLYFRGGNSSGELICVTLMRDGTPMRMFPMGARSSVNVPLRVVEDVDPDTTLELVIAAPEGTTGEVVVDFGMVVF</sequence>
<dbReference type="AlphaFoldDB" id="A0A1H2JLR6"/>
<evidence type="ECO:0000313" key="3">
    <source>
        <dbReference type="Proteomes" id="UP000183180"/>
    </source>
</evidence>